<evidence type="ECO:0000256" key="1">
    <source>
        <dbReference type="SAM" id="SignalP"/>
    </source>
</evidence>
<feature type="domain" description="Non-reducing end beta-L-arabinofuranosidase-like GH127 catalytic" evidence="2">
    <location>
        <begin position="45"/>
        <end position="487"/>
    </location>
</feature>
<reference evidence="4 5" key="1">
    <citation type="submission" date="2021-02" db="EMBL/GenBank/DDBJ databases">
        <title>Genome assembly of Pseudopithomyces chartarum.</title>
        <authorList>
            <person name="Jauregui R."/>
            <person name="Singh J."/>
            <person name="Voisey C."/>
        </authorList>
    </citation>
    <scope>NUCLEOTIDE SEQUENCE [LARGE SCALE GENOMIC DNA]</scope>
    <source>
        <strain evidence="4 5">AGR01</strain>
    </source>
</reference>
<keyword evidence="5" id="KW-1185">Reference proteome</keyword>
<dbReference type="PANTHER" id="PTHR31151:SF0">
    <property type="entry name" value="PROLINE-TRNA LIGASE (DUF1680)"/>
    <property type="match status" value="1"/>
</dbReference>
<dbReference type="Pfam" id="PF07944">
    <property type="entry name" value="Beta-AFase-like_GH127_cat"/>
    <property type="match status" value="1"/>
</dbReference>
<dbReference type="InterPro" id="IPR012878">
    <property type="entry name" value="Beta-AFase-like_GH127_cat"/>
</dbReference>
<feature type="signal peptide" evidence="1">
    <location>
        <begin position="1"/>
        <end position="27"/>
    </location>
</feature>
<feature type="domain" description="Non-reducing end beta-L-arabinofuranosidase-like GH127 middle" evidence="3">
    <location>
        <begin position="499"/>
        <end position="592"/>
    </location>
</feature>
<keyword evidence="1" id="KW-0732">Signal</keyword>
<evidence type="ECO:0000313" key="4">
    <source>
        <dbReference type="EMBL" id="KAK3215926.1"/>
    </source>
</evidence>
<protein>
    <submittedName>
        <fullName evidence="4">Uncharacterized protein</fullName>
    </submittedName>
</protein>
<dbReference type="AlphaFoldDB" id="A0AAN6M7T6"/>
<feature type="non-terminal residue" evidence="4">
    <location>
        <position position="796"/>
    </location>
</feature>
<dbReference type="InterPro" id="IPR008928">
    <property type="entry name" value="6-hairpin_glycosidase_sf"/>
</dbReference>
<dbReference type="Pfam" id="PF20736">
    <property type="entry name" value="Glyco_hydro127M"/>
    <property type="match status" value="1"/>
</dbReference>
<dbReference type="GO" id="GO:0005975">
    <property type="term" value="P:carbohydrate metabolic process"/>
    <property type="evidence" value="ECO:0007669"/>
    <property type="project" value="InterPro"/>
</dbReference>
<evidence type="ECO:0000259" key="2">
    <source>
        <dbReference type="Pfam" id="PF07944"/>
    </source>
</evidence>
<dbReference type="PANTHER" id="PTHR31151">
    <property type="entry name" value="PROLINE-TRNA LIGASE (DUF1680)"/>
    <property type="match status" value="1"/>
</dbReference>
<dbReference type="SUPFAM" id="SSF48208">
    <property type="entry name" value="Six-hairpin glycosidases"/>
    <property type="match status" value="1"/>
</dbReference>
<proteinExistence type="predicted"/>
<gene>
    <name evidence="4" type="ORF">GRF29_8g1582014</name>
</gene>
<dbReference type="InterPro" id="IPR049046">
    <property type="entry name" value="Beta-AFase-like_GH127_middle"/>
</dbReference>
<name>A0AAN6M7T6_9PLEO</name>
<comment type="caution">
    <text evidence="4">The sequence shown here is derived from an EMBL/GenBank/DDBJ whole genome shotgun (WGS) entry which is preliminary data.</text>
</comment>
<dbReference type="Proteomes" id="UP001280581">
    <property type="component" value="Unassembled WGS sequence"/>
</dbReference>
<organism evidence="4 5">
    <name type="scientific">Pseudopithomyces chartarum</name>
    <dbReference type="NCBI Taxonomy" id="1892770"/>
    <lineage>
        <taxon>Eukaryota</taxon>
        <taxon>Fungi</taxon>
        <taxon>Dikarya</taxon>
        <taxon>Ascomycota</taxon>
        <taxon>Pezizomycotina</taxon>
        <taxon>Dothideomycetes</taxon>
        <taxon>Pleosporomycetidae</taxon>
        <taxon>Pleosporales</taxon>
        <taxon>Massarineae</taxon>
        <taxon>Didymosphaeriaceae</taxon>
        <taxon>Pseudopithomyces</taxon>
    </lineage>
</organism>
<sequence>MARFIVRSGTSCLLALTVAVAASASLAGDPGPGGTAPVRPFRLDQVQLGKGMLQEKRDLVKEFVREYDERRFLVLFNNQAGRQNPKGLEPPGGWEDGGLLSGHWTGHYMTALSQAYAGRGGDVYKTKLDWMVKELAACQDAITARMNTSNSTGESSGAARWAPTHPGYLGALPEDTVLRLGPPRWAVYGSNLSTNTWAPWYIQHKIIRGLLDAYYNTNNTEALDVVVKMADWAHLALTIGDKNQPGYKGNLTRSDLNWMWDLYIAGEFGGANEVFPEIYQLTGDKRHLETAKAFDNRESLFGAAVQDDDILVVAPDKIPTGRRAQRLHANTHVPQFVGYMSVYEQSGEQEYFDAAKNFYGWVVPHRHFAHGGTGGDFPGAASNSELFQNRGNIANAIAHNGAETCTTYNLLKLARNLFLHEHNATYMDNYERGLFNMIAGSRSSQRSTSDPQFTYFQPLTPGARREYGNTGTCCGGTGMESHTKYQETIYLRSATSPILYVNLFIPSTLTWSAHNFSLTQDTAFPRAATSTFTITSADATTPLTINLRVPSWAHTYQVAINGSPVTTPTKPGTYLALTRKWAPNDVITINMPFTLRTERALDRPSVQNLMWGPLVLRILGAPQSANATFPSLSLYKDLRLDGDYSRDAVTLSSRTAAGDPVFSIKGTRMSAIPYYIGDEEPGSVYFLRDEPEVVFGGVKTGVKNQKRDDGLPAYDVPVQGVPANGHDGPTFLDVVWDGAPFESHAAFVKEVEGRVEDPTQLDGNLISLFLLHSFSKPVQTATPNILFSSPAPPRNA</sequence>
<evidence type="ECO:0000259" key="3">
    <source>
        <dbReference type="Pfam" id="PF20736"/>
    </source>
</evidence>
<evidence type="ECO:0000313" key="5">
    <source>
        <dbReference type="Proteomes" id="UP001280581"/>
    </source>
</evidence>
<dbReference type="EMBL" id="WVTA01000002">
    <property type="protein sequence ID" value="KAK3215926.1"/>
    <property type="molecule type" value="Genomic_DNA"/>
</dbReference>
<accession>A0AAN6M7T6</accession>
<feature type="chain" id="PRO_5042887461" evidence="1">
    <location>
        <begin position="28"/>
        <end position="796"/>
    </location>
</feature>